<reference evidence="7" key="1">
    <citation type="submission" date="2022-11" db="UniProtKB">
        <authorList>
            <consortium name="WormBaseParasite"/>
        </authorList>
    </citation>
    <scope>IDENTIFICATION</scope>
</reference>
<dbReference type="InterPro" id="IPR032640">
    <property type="entry name" value="AMPK1_CBM"/>
</dbReference>
<accession>A0A915JFU8</accession>
<dbReference type="InterPro" id="IPR014756">
    <property type="entry name" value="Ig_E-set"/>
</dbReference>
<dbReference type="GO" id="GO:0005737">
    <property type="term" value="C:cytoplasm"/>
    <property type="evidence" value="ECO:0007669"/>
    <property type="project" value="TreeGrafter"/>
</dbReference>
<evidence type="ECO:0000256" key="3">
    <source>
        <dbReference type="ARBA" id="ARBA00040010"/>
    </source>
</evidence>
<protein>
    <recommendedName>
        <fullName evidence="3">5'-AMP-activated protein kinase subunit beta-1</fullName>
    </recommendedName>
</protein>
<dbReference type="PANTHER" id="PTHR10343">
    <property type="entry name" value="5'-AMP-ACTIVATED PROTEIN KINASE , BETA SUBUNIT"/>
    <property type="match status" value="1"/>
</dbReference>
<dbReference type="Proteomes" id="UP000887565">
    <property type="component" value="Unplaced"/>
</dbReference>
<dbReference type="InterPro" id="IPR013783">
    <property type="entry name" value="Ig-like_fold"/>
</dbReference>
<evidence type="ECO:0000259" key="5">
    <source>
        <dbReference type="Pfam" id="PF16561"/>
    </source>
</evidence>
<dbReference type="InterPro" id="IPR050827">
    <property type="entry name" value="CRP1_MDG1_kinase"/>
</dbReference>
<keyword evidence="6" id="KW-1185">Reference proteome</keyword>
<feature type="domain" description="AMP-activated protein kinase glycogen-binding" evidence="5">
    <location>
        <begin position="96"/>
        <end position="140"/>
    </location>
</feature>
<dbReference type="PANTHER" id="PTHR10343:SF84">
    <property type="entry name" value="5'-AMP-ACTIVATED PROTEIN KINASE SUBUNIT BETA-1"/>
    <property type="match status" value="1"/>
</dbReference>
<dbReference type="GO" id="GO:0005634">
    <property type="term" value="C:nucleus"/>
    <property type="evidence" value="ECO:0007669"/>
    <property type="project" value="TreeGrafter"/>
</dbReference>
<dbReference type="GO" id="GO:0019901">
    <property type="term" value="F:protein kinase binding"/>
    <property type="evidence" value="ECO:0007669"/>
    <property type="project" value="TreeGrafter"/>
</dbReference>
<comment type="similarity">
    <text evidence="1">Belongs to the 5'-AMP-activated protein kinase beta subunit family.</text>
</comment>
<evidence type="ECO:0000313" key="7">
    <source>
        <dbReference type="WBParaSite" id="nRc.2.0.1.t24406-RA"/>
    </source>
</evidence>
<feature type="region of interest" description="Disordered" evidence="4">
    <location>
        <begin position="18"/>
        <end position="49"/>
    </location>
</feature>
<dbReference type="WBParaSite" id="nRc.2.0.1.t24406-RA">
    <property type="protein sequence ID" value="nRc.2.0.1.t24406-RA"/>
    <property type="gene ID" value="nRc.2.0.1.g24406"/>
</dbReference>
<organism evidence="6 7">
    <name type="scientific">Romanomermis culicivorax</name>
    <name type="common">Nematode worm</name>
    <dbReference type="NCBI Taxonomy" id="13658"/>
    <lineage>
        <taxon>Eukaryota</taxon>
        <taxon>Metazoa</taxon>
        <taxon>Ecdysozoa</taxon>
        <taxon>Nematoda</taxon>
        <taxon>Enoplea</taxon>
        <taxon>Dorylaimia</taxon>
        <taxon>Mermithida</taxon>
        <taxon>Mermithoidea</taxon>
        <taxon>Mermithidae</taxon>
        <taxon>Romanomermis</taxon>
    </lineage>
</organism>
<dbReference type="SUPFAM" id="SSF81296">
    <property type="entry name" value="E set domains"/>
    <property type="match status" value="1"/>
</dbReference>
<dbReference type="GO" id="GO:0031588">
    <property type="term" value="C:nucleotide-activated protein kinase complex"/>
    <property type="evidence" value="ECO:0007669"/>
    <property type="project" value="TreeGrafter"/>
</dbReference>
<evidence type="ECO:0000313" key="6">
    <source>
        <dbReference type="Proteomes" id="UP000887565"/>
    </source>
</evidence>
<comment type="function">
    <text evidence="2">Non-catalytic subunit of AMP-activated protein kinase (AMPK), an energy sensor protein kinase that plays a key role in regulating cellular energy metabolism. In response to reduction of intracellular ATP levels, AMPK activates energy-producing pathways and inhibits energy-consuming processes: inhibits protein, carbohydrate and lipid biosynthesis, as well as cell growth and proliferation. AMPK acts via direct phosphorylation of metabolic enzymes, and by longer-term effects via phosphorylation of transcription regulators. Also acts as a regulator of cellular polarity by remodeling the actin cytoskeleton; probably by indirectly activating myosin. Beta non-catalytic subunit acts as a scaffold on which the AMPK complex assembles, via its C-terminus that bridges alpha (PRKAA1 or PRKAA2) and gamma subunits (PRKAG1, PRKAG2 or PRKAG3).</text>
</comment>
<evidence type="ECO:0000256" key="2">
    <source>
        <dbReference type="ARBA" id="ARBA00025180"/>
    </source>
</evidence>
<dbReference type="GO" id="GO:0007165">
    <property type="term" value="P:signal transduction"/>
    <property type="evidence" value="ECO:0007669"/>
    <property type="project" value="TreeGrafter"/>
</dbReference>
<dbReference type="AlphaFoldDB" id="A0A915JFU8"/>
<dbReference type="Gene3D" id="2.60.40.10">
    <property type="entry name" value="Immunoglobulins"/>
    <property type="match status" value="1"/>
</dbReference>
<dbReference type="CDD" id="cd02859">
    <property type="entry name" value="E_set_AMPKbeta_like_N"/>
    <property type="match status" value="1"/>
</dbReference>
<sequence length="196" mass="21519">MLNIPVFIDMGNVQGGDRSSFHGKRDHSTGGGSYLQSPPGNAFWQPEDDPSYGNTMNANYLTTDSGGLQIRLSCDDYSSGQRTANIVKFDEMLEFPVVLKYTGNAKAVCVTGSWDGWRKKIPMVRSANDFTTIINLPEGRMSHLPSGRGQLILDLLWASNGCSGDSYFLTYLQLGGLEGRPNLDEPYTQISEPPDL</sequence>
<proteinExistence type="inferred from homology"/>
<evidence type="ECO:0000256" key="4">
    <source>
        <dbReference type="SAM" id="MobiDB-lite"/>
    </source>
</evidence>
<dbReference type="Pfam" id="PF16561">
    <property type="entry name" value="AMPK1_CBM"/>
    <property type="match status" value="1"/>
</dbReference>
<evidence type="ECO:0000256" key="1">
    <source>
        <dbReference type="ARBA" id="ARBA00010926"/>
    </source>
</evidence>
<name>A0A915JFU8_ROMCU</name>